<gene>
    <name evidence="3" type="ORF">NCCP1664_19720</name>
</gene>
<reference evidence="3 4" key="1">
    <citation type="submission" date="2019-09" db="EMBL/GenBank/DDBJ databases">
        <title>Arthrobacter zafarii sp. nov., a moderately thermotolerant and halotolerant actinobacterium isolated from Cholistan desert soil of Pakistan.</title>
        <authorList>
            <person name="Amin A."/>
            <person name="Ahmed I."/>
            <person name="Khalid N."/>
            <person name="Schumann P."/>
            <person name="Busse H.J."/>
            <person name="Khan I.U."/>
            <person name="Li S."/>
            <person name="Li W.J."/>
        </authorList>
    </citation>
    <scope>NUCLEOTIDE SEQUENCE [LARGE SCALE GENOMIC DNA]</scope>
    <source>
        <strain evidence="3 4">NCCP-1664</strain>
    </source>
</reference>
<dbReference type="RefSeq" id="WP_172627362.1">
    <property type="nucleotide sequence ID" value="NZ_BKDJ01000009.1"/>
</dbReference>
<dbReference type="AlphaFoldDB" id="A0A5A7NS65"/>
<evidence type="ECO:0000256" key="2">
    <source>
        <dbReference type="SAM" id="Phobius"/>
    </source>
</evidence>
<dbReference type="InterPro" id="IPR019051">
    <property type="entry name" value="Trp_biosyn_TM_oprn/chp"/>
</dbReference>
<keyword evidence="4" id="KW-1185">Reference proteome</keyword>
<dbReference type="Proteomes" id="UP000325307">
    <property type="component" value="Unassembled WGS sequence"/>
</dbReference>
<keyword evidence="2" id="KW-0812">Transmembrane</keyword>
<evidence type="ECO:0000313" key="4">
    <source>
        <dbReference type="Proteomes" id="UP000325307"/>
    </source>
</evidence>
<evidence type="ECO:0000256" key="1">
    <source>
        <dbReference type="SAM" id="MobiDB-lite"/>
    </source>
</evidence>
<feature type="transmembrane region" description="Helical" evidence="2">
    <location>
        <begin position="61"/>
        <end position="82"/>
    </location>
</feature>
<sequence length="231" mass="22167">MSSPPGGRGGARPLASRRNVLLAALLGAVVALSTTTRTWIRVVPDAASVRIPQIDVAGSEAATAVAALAVVALAGAVAAAIAGPVARRIIAVLLIAAGAGIAAASAGAALDPQGAAAGAVGNATGTPTVAGAYTVLAWPWIAAAAGAWMALAGMALFAAGRGWKGGRKYAAASGTAQPPGAALPEGTPQSEGTLQSEGGTRSGGAARPPADGPLDEIDGWDSLSRGEDPTG</sequence>
<proteinExistence type="predicted"/>
<feature type="region of interest" description="Disordered" evidence="1">
    <location>
        <begin position="169"/>
        <end position="231"/>
    </location>
</feature>
<evidence type="ECO:0000313" key="3">
    <source>
        <dbReference type="EMBL" id="GER23476.1"/>
    </source>
</evidence>
<keyword evidence="2" id="KW-1133">Transmembrane helix</keyword>
<dbReference type="EMBL" id="BKDJ01000009">
    <property type="protein sequence ID" value="GER23476.1"/>
    <property type="molecule type" value="Genomic_DNA"/>
</dbReference>
<protein>
    <submittedName>
        <fullName evidence="3">Uncharacterized protein</fullName>
    </submittedName>
</protein>
<organism evidence="3 4">
    <name type="scientific">Zafaria cholistanensis</name>
    <dbReference type="NCBI Taxonomy" id="1682741"/>
    <lineage>
        <taxon>Bacteria</taxon>
        <taxon>Bacillati</taxon>
        <taxon>Actinomycetota</taxon>
        <taxon>Actinomycetes</taxon>
        <taxon>Micrococcales</taxon>
        <taxon>Micrococcaceae</taxon>
        <taxon>Zafaria</taxon>
    </lineage>
</organism>
<feature type="transmembrane region" description="Helical" evidence="2">
    <location>
        <begin position="137"/>
        <end position="159"/>
    </location>
</feature>
<accession>A0A5A7NS65</accession>
<comment type="caution">
    <text evidence="3">The sequence shown here is derived from an EMBL/GenBank/DDBJ whole genome shotgun (WGS) entry which is preliminary data.</text>
</comment>
<name>A0A5A7NS65_9MICC</name>
<dbReference type="Pfam" id="PF09534">
    <property type="entry name" value="Trp_oprn_chp"/>
    <property type="match status" value="1"/>
</dbReference>
<feature type="transmembrane region" description="Helical" evidence="2">
    <location>
        <begin position="89"/>
        <end position="110"/>
    </location>
</feature>
<keyword evidence="2" id="KW-0472">Membrane</keyword>
<feature type="compositionally biased region" description="Polar residues" evidence="1">
    <location>
        <begin position="187"/>
        <end position="199"/>
    </location>
</feature>